<name>A0A9X3TMD0_9BACL</name>
<gene>
    <name evidence="2" type="ORF">O3V59_01560</name>
</gene>
<feature type="compositionally biased region" description="Basic and acidic residues" evidence="1">
    <location>
        <begin position="229"/>
        <end position="241"/>
    </location>
</feature>
<dbReference type="Proteomes" id="UP001151071">
    <property type="component" value="Unassembled WGS sequence"/>
</dbReference>
<comment type="caution">
    <text evidence="2">The sequence shown here is derived from an EMBL/GenBank/DDBJ whole genome shotgun (WGS) entry which is preliminary data.</text>
</comment>
<dbReference type="AlphaFoldDB" id="A0A9X3TMD0"/>
<evidence type="ECO:0000313" key="3">
    <source>
        <dbReference type="Proteomes" id="UP001151071"/>
    </source>
</evidence>
<evidence type="ECO:0000313" key="2">
    <source>
        <dbReference type="EMBL" id="MDA5107040.1"/>
    </source>
</evidence>
<proteinExistence type="predicted"/>
<dbReference type="InterPro" id="IPR024562">
    <property type="entry name" value="YqhG"/>
</dbReference>
<protein>
    <submittedName>
        <fullName evidence="2">Uncharacterized protein</fullName>
    </submittedName>
</protein>
<feature type="compositionally biased region" description="Basic and acidic residues" evidence="1">
    <location>
        <begin position="327"/>
        <end position="347"/>
    </location>
</feature>
<feature type="region of interest" description="Disordered" evidence="1">
    <location>
        <begin position="229"/>
        <end position="347"/>
    </location>
</feature>
<accession>A0A9X3TMD0</accession>
<sequence>MQQEQIRQFTERYLAAFSAHIVETHPDYLTVKLPVEVDKDIGNRPFYWSWVEKMNLPYQPLVLTFCFDRERMPEGLRAEHLHLGAGRLQQIFQSARKHGSFVCMYEQAASPRPGARRTTPLVPWLGLNWKVSFICDKKRDMLLHFGINLHQPQIVSNFYPFLLQLSLTPSIPDYCYTLERRLSLAEAAAIAEQETRRLLAAEDGRWAEEARQRLDEELQILEGYYAELAAREPDSRERDGGEADGDEPGAGGGESGGSEPDAVSPPCGLAKTQEDAARTSESVPASPVPFAPRSAQPAPEPSAAEEEHRRGGGRILDFLRANGIPETPREEIVQEEWRSSTPEEEKRRRMEELRWQYEPRIEVQFLNGGLFYLQSTPPAKNRRNL</sequence>
<organism evidence="2 3">
    <name type="scientific">Brevibacillus thermoruber</name>
    <dbReference type="NCBI Taxonomy" id="33942"/>
    <lineage>
        <taxon>Bacteria</taxon>
        <taxon>Bacillati</taxon>
        <taxon>Bacillota</taxon>
        <taxon>Bacilli</taxon>
        <taxon>Bacillales</taxon>
        <taxon>Paenibacillaceae</taxon>
        <taxon>Brevibacillus</taxon>
    </lineage>
</organism>
<reference evidence="2" key="1">
    <citation type="submission" date="2022-12" db="EMBL/GenBank/DDBJ databases">
        <title>Draft genome sequence of the thermophilic strain Brevibacillus thermoruber HT42, isolated from Los Humeros, Puebla, Mexico, with biotechnological potential.</title>
        <authorList>
            <person name="Lara Sanchez J."/>
            <person name="Solis Palacios R."/>
            <person name="Bustos Baena A.S."/>
            <person name="Ruz Baez A.E."/>
            <person name="Espinosa Luna G."/>
            <person name="Oliart Ros R.M."/>
        </authorList>
    </citation>
    <scope>NUCLEOTIDE SEQUENCE</scope>
    <source>
        <strain evidence="2">HT42</strain>
    </source>
</reference>
<evidence type="ECO:0000256" key="1">
    <source>
        <dbReference type="SAM" id="MobiDB-lite"/>
    </source>
</evidence>
<dbReference type="RefSeq" id="WP_271139321.1">
    <property type="nucleotide sequence ID" value="NZ_JAPYYP010000001.1"/>
</dbReference>
<dbReference type="Pfam" id="PF11079">
    <property type="entry name" value="YqhG"/>
    <property type="match status" value="1"/>
</dbReference>
<keyword evidence="3" id="KW-1185">Reference proteome</keyword>
<dbReference type="EMBL" id="JAPYYP010000001">
    <property type="protein sequence ID" value="MDA5107040.1"/>
    <property type="molecule type" value="Genomic_DNA"/>
</dbReference>